<sequence>MSCHLWMQKLQTKQQSYRRAQDGRFEEDCQTTVIADMEQDQPKFLLRHEIALLAAPRTVQLKVEITVTDQEMPEGAPQGNNSSSSSATATSDHHEEEGEDDEEEGEVLNPGRASNKQKAPLSTVDKEVSINKRQRRPPGEEEFDIAKDDAGVGQERQEAESRSDATKPTLKEAIARLKALAKEIIADAGEARKSQENATEATDAMESGQH</sequence>
<feature type="region of interest" description="Disordered" evidence="1">
    <location>
        <begin position="188"/>
        <end position="210"/>
    </location>
</feature>
<dbReference type="EMBL" id="ABDF02000091">
    <property type="protein sequence ID" value="EHK16249.1"/>
    <property type="molecule type" value="Genomic_DNA"/>
</dbReference>
<name>G9NBP5_HYPVG</name>
<evidence type="ECO:0000256" key="1">
    <source>
        <dbReference type="SAM" id="MobiDB-lite"/>
    </source>
</evidence>
<proteinExistence type="predicted"/>
<feature type="compositionally biased region" description="Basic and acidic residues" evidence="1">
    <location>
        <begin position="144"/>
        <end position="169"/>
    </location>
</feature>
<dbReference type="AlphaFoldDB" id="G9NBP5"/>
<feature type="region of interest" description="Disordered" evidence="1">
    <location>
        <begin position="71"/>
        <end position="169"/>
    </location>
</feature>
<dbReference type="RefSeq" id="XP_013950443.1">
    <property type="nucleotide sequence ID" value="XM_014094968.1"/>
</dbReference>
<feature type="compositionally biased region" description="Low complexity" evidence="1">
    <location>
        <begin position="80"/>
        <end position="90"/>
    </location>
</feature>
<feature type="compositionally biased region" description="Acidic residues" evidence="1">
    <location>
        <begin position="97"/>
        <end position="106"/>
    </location>
</feature>
<dbReference type="GeneID" id="25796648"/>
<dbReference type="InParanoid" id="G9NBP5"/>
<reference evidence="2 3" key="1">
    <citation type="journal article" date="2011" name="Genome Biol.">
        <title>Comparative genome sequence analysis underscores mycoparasitism as the ancestral life style of Trichoderma.</title>
        <authorList>
            <person name="Kubicek C.P."/>
            <person name="Herrera-Estrella A."/>
            <person name="Seidl-Seiboth V."/>
            <person name="Martinez D.A."/>
            <person name="Druzhinina I.S."/>
            <person name="Thon M."/>
            <person name="Zeilinger S."/>
            <person name="Casas-Flores S."/>
            <person name="Horwitz B.A."/>
            <person name="Mukherjee P.K."/>
            <person name="Mukherjee M."/>
            <person name="Kredics L."/>
            <person name="Alcaraz L.D."/>
            <person name="Aerts A."/>
            <person name="Antal Z."/>
            <person name="Atanasova L."/>
            <person name="Cervantes-Badillo M.G."/>
            <person name="Challacombe J."/>
            <person name="Chertkov O."/>
            <person name="McCluskey K."/>
            <person name="Coulpier F."/>
            <person name="Deshpande N."/>
            <person name="von Doehren H."/>
            <person name="Ebbole D.J."/>
            <person name="Esquivel-Naranjo E.U."/>
            <person name="Fekete E."/>
            <person name="Flipphi M."/>
            <person name="Glaser F."/>
            <person name="Gomez-Rodriguez E.Y."/>
            <person name="Gruber S."/>
            <person name="Han C."/>
            <person name="Henrissat B."/>
            <person name="Hermosa R."/>
            <person name="Hernandez-Onate M."/>
            <person name="Karaffa L."/>
            <person name="Kosti I."/>
            <person name="Le Crom S."/>
            <person name="Lindquist E."/>
            <person name="Lucas S."/>
            <person name="Luebeck M."/>
            <person name="Luebeck P.S."/>
            <person name="Margeot A."/>
            <person name="Metz B."/>
            <person name="Misra M."/>
            <person name="Nevalainen H."/>
            <person name="Omann M."/>
            <person name="Packer N."/>
            <person name="Perrone G."/>
            <person name="Uresti-Rivera E.E."/>
            <person name="Salamov A."/>
            <person name="Schmoll M."/>
            <person name="Seiboth B."/>
            <person name="Shapiro H."/>
            <person name="Sukno S."/>
            <person name="Tamayo-Ramos J.A."/>
            <person name="Tisch D."/>
            <person name="Wiest A."/>
            <person name="Wilkinson H.H."/>
            <person name="Zhang M."/>
            <person name="Coutinho P.M."/>
            <person name="Kenerley C.M."/>
            <person name="Monte E."/>
            <person name="Baker S.E."/>
            <person name="Grigoriev I.V."/>
        </authorList>
    </citation>
    <scope>NUCLEOTIDE SEQUENCE [LARGE SCALE GENOMIC DNA]</scope>
    <source>
        <strain evidence="3">Gv29-8 / FGSC 10586</strain>
    </source>
</reference>
<keyword evidence="3" id="KW-1185">Reference proteome</keyword>
<protein>
    <submittedName>
        <fullName evidence="2">Uncharacterized protein</fullName>
    </submittedName>
</protein>
<dbReference type="HOGENOM" id="CLU_1310300_0_0_1"/>
<accession>G9NBP5</accession>
<comment type="caution">
    <text evidence="2">The sequence shown here is derived from an EMBL/GenBank/DDBJ whole genome shotgun (WGS) entry which is preliminary data.</text>
</comment>
<evidence type="ECO:0000313" key="2">
    <source>
        <dbReference type="EMBL" id="EHK16249.1"/>
    </source>
</evidence>
<evidence type="ECO:0000313" key="3">
    <source>
        <dbReference type="Proteomes" id="UP000007115"/>
    </source>
</evidence>
<organism evidence="2 3">
    <name type="scientific">Hypocrea virens (strain Gv29-8 / FGSC 10586)</name>
    <name type="common">Gliocladium virens</name>
    <name type="synonym">Trichoderma virens</name>
    <dbReference type="NCBI Taxonomy" id="413071"/>
    <lineage>
        <taxon>Eukaryota</taxon>
        <taxon>Fungi</taxon>
        <taxon>Dikarya</taxon>
        <taxon>Ascomycota</taxon>
        <taxon>Pezizomycotina</taxon>
        <taxon>Sordariomycetes</taxon>
        <taxon>Hypocreomycetidae</taxon>
        <taxon>Hypocreales</taxon>
        <taxon>Hypocreaceae</taxon>
        <taxon>Trichoderma</taxon>
    </lineage>
</organism>
<dbReference type="VEuPathDB" id="FungiDB:TRIVIDRAFT_64941"/>
<gene>
    <name evidence="2" type="ORF">TRIVIDRAFT_64941</name>
</gene>
<dbReference type="Proteomes" id="UP000007115">
    <property type="component" value="Unassembled WGS sequence"/>
</dbReference>